<feature type="region of interest" description="Disordered" evidence="1">
    <location>
        <begin position="193"/>
        <end position="241"/>
    </location>
</feature>
<gene>
    <name evidence="2" type="ORF">TrLO_g12987</name>
</gene>
<feature type="compositionally biased region" description="Acidic residues" evidence="1">
    <location>
        <begin position="61"/>
        <end position="73"/>
    </location>
</feature>
<feature type="region of interest" description="Disordered" evidence="1">
    <location>
        <begin position="123"/>
        <end position="177"/>
    </location>
</feature>
<dbReference type="Proteomes" id="UP001165122">
    <property type="component" value="Unassembled WGS sequence"/>
</dbReference>
<feature type="compositionally biased region" description="Acidic residues" evidence="1">
    <location>
        <begin position="217"/>
        <end position="228"/>
    </location>
</feature>
<feature type="region of interest" description="Disordered" evidence="1">
    <location>
        <begin position="257"/>
        <end position="308"/>
    </location>
</feature>
<dbReference type="AlphaFoldDB" id="A0A9W7FI91"/>
<proteinExistence type="predicted"/>
<dbReference type="InterPro" id="IPR011990">
    <property type="entry name" value="TPR-like_helical_dom_sf"/>
</dbReference>
<evidence type="ECO:0000256" key="1">
    <source>
        <dbReference type="SAM" id="MobiDB-lite"/>
    </source>
</evidence>
<protein>
    <submittedName>
        <fullName evidence="2">Uncharacterized protein</fullName>
    </submittedName>
</protein>
<keyword evidence="3" id="KW-1185">Reference proteome</keyword>
<reference evidence="3" key="1">
    <citation type="journal article" date="2023" name="Commun. Biol.">
        <title>Genome analysis of Parmales, the sister group of diatoms, reveals the evolutionary specialization of diatoms from phago-mixotrophs to photoautotrophs.</title>
        <authorList>
            <person name="Ban H."/>
            <person name="Sato S."/>
            <person name="Yoshikawa S."/>
            <person name="Yamada K."/>
            <person name="Nakamura Y."/>
            <person name="Ichinomiya M."/>
            <person name="Sato N."/>
            <person name="Blanc-Mathieu R."/>
            <person name="Endo H."/>
            <person name="Kuwata A."/>
            <person name="Ogata H."/>
        </authorList>
    </citation>
    <scope>NUCLEOTIDE SEQUENCE [LARGE SCALE GENOMIC DNA]</scope>
    <source>
        <strain evidence="3">NIES 3700</strain>
    </source>
</reference>
<dbReference type="OrthoDB" id="10541200at2759"/>
<feature type="compositionally biased region" description="Acidic residues" evidence="1">
    <location>
        <begin position="134"/>
        <end position="149"/>
    </location>
</feature>
<dbReference type="Gene3D" id="1.25.40.10">
    <property type="entry name" value="Tetratricopeptide repeat domain"/>
    <property type="match status" value="1"/>
</dbReference>
<comment type="caution">
    <text evidence="2">The sequence shown here is derived from an EMBL/GenBank/DDBJ whole genome shotgun (WGS) entry which is preliminary data.</text>
</comment>
<dbReference type="SUPFAM" id="SSF48452">
    <property type="entry name" value="TPR-like"/>
    <property type="match status" value="1"/>
</dbReference>
<sequence length="448" mass="49087">MGSCQSISPPPSSSPHSSPRPKKKSKKDKKLRHSGRKKEKQKAPVGLKNEALTSTLRTLDSDETSEEAEEEMAETNKSRQVQGLVDISDLPVDELGLLLDPIGALEEELDKCKREVEDARNEARGVVYSPESGVIEEEGGVGLTDDTDDTHDIESIDVSVTEKETEAEGVGGGGGGAYCVNLTGEGVEMMKMVETEGGEEGETEGGGGKEMTKEGEEREEGEEEDNKEEENNVVVGERDKDEMPRIELTVLIEHEDGNGINISKSSSRLTDEESGATDFDSEEEGEEGEEDEESEEEESSSDSDITPRHKLFRLLQKQSKLLQLTGNTASARTTLQEMIDLVSLRESDDSSENDDFTLKLAHAQHDLGTVARMENDFELSCCVLEKSIKLKSDILGDHSTSVASSLSALSLTKKLMGKEEEATILNRKAMRIFHETDTTRSREGGWWG</sequence>
<name>A0A9W7FI91_9STRA</name>
<accession>A0A9W7FI91</accession>
<dbReference type="EMBL" id="BRXW01000178">
    <property type="protein sequence ID" value="GMI12554.1"/>
    <property type="molecule type" value="Genomic_DNA"/>
</dbReference>
<feature type="compositionally biased region" description="Acidic residues" evidence="1">
    <location>
        <begin position="272"/>
        <end position="301"/>
    </location>
</feature>
<evidence type="ECO:0000313" key="3">
    <source>
        <dbReference type="Proteomes" id="UP001165122"/>
    </source>
</evidence>
<evidence type="ECO:0000313" key="2">
    <source>
        <dbReference type="EMBL" id="GMI12554.1"/>
    </source>
</evidence>
<feature type="region of interest" description="Disordered" evidence="1">
    <location>
        <begin position="1"/>
        <end position="82"/>
    </location>
</feature>
<organism evidence="2 3">
    <name type="scientific">Triparma laevis f. longispina</name>
    <dbReference type="NCBI Taxonomy" id="1714387"/>
    <lineage>
        <taxon>Eukaryota</taxon>
        <taxon>Sar</taxon>
        <taxon>Stramenopiles</taxon>
        <taxon>Ochrophyta</taxon>
        <taxon>Bolidophyceae</taxon>
        <taxon>Parmales</taxon>
        <taxon>Triparmaceae</taxon>
        <taxon>Triparma</taxon>
    </lineage>
</organism>
<feature type="compositionally biased region" description="Basic residues" evidence="1">
    <location>
        <begin position="19"/>
        <end position="40"/>
    </location>
</feature>
<feature type="compositionally biased region" description="Basic and acidic residues" evidence="1">
    <location>
        <begin position="150"/>
        <end position="166"/>
    </location>
</feature>